<proteinExistence type="predicted"/>
<protein>
    <submittedName>
        <fullName evidence="3">MarR family winged helix-turn-helix transcriptional regulator</fullName>
    </submittedName>
</protein>
<organism evidence="3 4">
    <name type="scientific">Massilia niabensis</name>
    <dbReference type="NCBI Taxonomy" id="544910"/>
    <lineage>
        <taxon>Bacteria</taxon>
        <taxon>Pseudomonadati</taxon>
        <taxon>Pseudomonadota</taxon>
        <taxon>Betaproteobacteria</taxon>
        <taxon>Burkholderiales</taxon>
        <taxon>Oxalobacteraceae</taxon>
        <taxon>Telluria group</taxon>
        <taxon>Massilia</taxon>
    </lineage>
</organism>
<dbReference type="Pfam" id="PF12802">
    <property type="entry name" value="MarR_2"/>
    <property type="match status" value="1"/>
</dbReference>
<gene>
    <name evidence="3" type="ORF">ACFPN5_24480</name>
</gene>
<dbReference type="InterPro" id="IPR036388">
    <property type="entry name" value="WH-like_DNA-bd_sf"/>
</dbReference>
<dbReference type="PANTHER" id="PTHR33164">
    <property type="entry name" value="TRANSCRIPTIONAL REGULATOR, MARR FAMILY"/>
    <property type="match status" value="1"/>
</dbReference>
<dbReference type="RefSeq" id="WP_379786461.1">
    <property type="nucleotide sequence ID" value="NZ_JBHSMU010000019.1"/>
</dbReference>
<evidence type="ECO:0000313" key="3">
    <source>
        <dbReference type="EMBL" id="MFC5462976.1"/>
    </source>
</evidence>
<dbReference type="InterPro" id="IPR036390">
    <property type="entry name" value="WH_DNA-bd_sf"/>
</dbReference>
<dbReference type="EMBL" id="JBHSMU010000019">
    <property type="protein sequence ID" value="MFC5462976.1"/>
    <property type="molecule type" value="Genomic_DNA"/>
</dbReference>
<name>A0ABW0LEW6_9BURK</name>
<evidence type="ECO:0000313" key="4">
    <source>
        <dbReference type="Proteomes" id="UP001596050"/>
    </source>
</evidence>
<sequence>MSSQNFISESSAPAATTEPALTPQLAAETRVLRQFRIVFNSVKTHFRQVERDAGLGGAQLWALSVIAGSPGIGVTELARALDIHQSTASNLVRTLTGRGLITAAREGQDRRGVALRALPAADALLQRAPMPFAGVLPDALASLDEATLKRLEQDLARLIEVLAADPTSAQVPLAQL</sequence>
<feature type="region of interest" description="Disordered" evidence="1">
    <location>
        <begin position="1"/>
        <end position="21"/>
    </location>
</feature>
<feature type="domain" description="HTH marR-type" evidence="2">
    <location>
        <begin position="18"/>
        <end position="160"/>
    </location>
</feature>
<accession>A0ABW0LEW6</accession>
<evidence type="ECO:0000259" key="2">
    <source>
        <dbReference type="PROSITE" id="PS50995"/>
    </source>
</evidence>
<dbReference type="InterPro" id="IPR039422">
    <property type="entry name" value="MarR/SlyA-like"/>
</dbReference>
<reference evidence="4" key="1">
    <citation type="journal article" date="2019" name="Int. J. Syst. Evol. Microbiol.">
        <title>The Global Catalogue of Microorganisms (GCM) 10K type strain sequencing project: providing services to taxonomists for standard genome sequencing and annotation.</title>
        <authorList>
            <consortium name="The Broad Institute Genomics Platform"/>
            <consortium name="The Broad Institute Genome Sequencing Center for Infectious Disease"/>
            <person name="Wu L."/>
            <person name="Ma J."/>
        </authorList>
    </citation>
    <scope>NUCLEOTIDE SEQUENCE [LARGE SCALE GENOMIC DNA]</scope>
    <source>
        <strain evidence="4">KACC 12649</strain>
    </source>
</reference>
<dbReference type="SUPFAM" id="SSF46785">
    <property type="entry name" value="Winged helix' DNA-binding domain"/>
    <property type="match status" value="1"/>
</dbReference>
<dbReference type="SMART" id="SM00347">
    <property type="entry name" value="HTH_MARR"/>
    <property type="match status" value="1"/>
</dbReference>
<dbReference type="InterPro" id="IPR000835">
    <property type="entry name" value="HTH_MarR-typ"/>
</dbReference>
<comment type="caution">
    <text evidence="3">The sequence shown here is derived from an EMBL/GenBank/DDBJ whole genome shotgun (WGS) entry which is preliminary data.</text>
</comment>
<evidence type="ECO:0000256" key="1">
    <source>
        <dbReference type="SAM" id="MobiDB-lite"/>
    </source>
</evidence>
<keyword evidence="4" id="KW-1185">Reference proteome</keyword>
<dbReference type="PROSITE" id="PS50995">
    <property type="entry name" value="HTH_MARR_2"/>
    <property type="match status" value="1"/>
</dbReference>
<dbReference type="PANTHER" id="PTHR33164:SF89">
    <property type="entry name" value="MARR FAMILY REGULATORY PROTEIN"/>
    <property type="match status" value="1"/>
</dbReference>
<feature type="compositionally biased region" description="Low complexity" evidence="1">
    <location>
        <begin position="8"/>
        <end position="21"/>
    </location>
</feature>
<dbReference type="Proteomes" id="UP001596050">
    <property type="component" value="Unassembled WGS sequence"/>
</dbReference>
<dbReference type="Gene3D" id="1.10.10.10">
    <property type="entry name" value="Winged helix-like DNA-binding domain superfamily/Winged helix DNA-binding domain"/>
    <property type="match status" value="1"/>
</dbReference>